<feature type="domain" description="PBP" evidence="8">
    <location>
        <begin position="24"/>
        <end position="308"/>
    </location>
</feature>
<dbReference type="AlphaFoldDB" id="A0AA37RT45"/>
<keyword evidence="5 7" id="KW-0813">Transport</keyword>
<proteinExistence type="inferred from homology"/>
<keyword evidence="10" id="KW-1185">Reference proteome</keyword>
<organism evidence="9 10">
    <name type="scientific">Paraferrimonas sedimenticola</name>
    <dbReference type="NCBI Taxonomy" id="375674"/>
    <lineage>
        <taxon>Bacteria</taxon>
        <taxon>Pseudomonadati</taxon>
        <taxon>Pseudomonadota</taxon>
        <taxon>Gammaproteobacteria</taxon>
        <taxon>Alteromonadales</taxon>
        <taxon>Ferrimonadaceae</taxon>
        <taxon>Paraferrimonas</taxon>
    </lineage>
</organism>
<evidence type="ECO:0000256" key="2">
    <source>
        <dbReference type="ARBA" id="ARBA00008725"/>
    </source>
</evidence>
<comment type="function">
    <text evidence="1 7">Part of the ABC transporter complex PstSACB involved in phosphate import.</text>
</comment>
<dbReference type="SUPFAM" id="SSF53850">
    <property type="entry name" value="Periplasmic binding protein-like II"/>
    <property type="match status" value="1"/>
</dbReference>
<gene>
    <name evidence="9" type="ORF">GCM10007895_03490</name>
</gene>
<dbReference type="InterPro" id="IPR024370">
    <property type="entry name" value="PBP_domain"/>
</dbReference>
<dbReference type="Gene3D" id="3.40.190.10">
    <property type="entry name" value="Periplasmic binding protein-like II"/>
    <property type="match status" value="2"/>
</dbReference>
<evidence type="ECO:0000256" key="1">
    <source>
        <dbReference type="ARBA" id="ARBA00002841"/>
    </source>
</evidence>
<accession>A0AA37RT45</accession>
<dbReference type="PROSITE" id="PS51257">
    <property type="entry name" value="PROKAR_LIPOPROTEIN"/>
    <property type="match status" value="1"/>
</dbReference>
<dbReference type="PIRSF" id="PIRSF002756">
    <property type="entry name" value="PstS"/>
    <property type="match status" value="1"/>
</dbReference>
<comment type="similarity">
    <text evidence="2 7">Belongs to the PstS family.</text>
</comment>
<reference evidence="9" key="1">
    <citation type="journal article" date="2014" name="Int. J. Syst. Evol. Microbiol.">
        <title>Complete genome sequence of Corynebacterium casei LMG S-19264T (=DSM 44701T), isolated from a smear-ripened cheese.</title>
        <authorList>
            <consortium name="US DOE Joint Genome Institute (JGI-PGF)"/>
            <person name="Walter F."/>
            <person name="Albersmeier A."/>
            <person name="Kalinowski J."/>
            <person name="Ruckert C."/>
        </authorList>
    </citation>
    <scope>NUCLEOTIDE SEQUENCE</scope>
    <source>
        <strain evidence="9">NBRC 101628</strain>
    </source>
</reference>
<dbReference type="EMBL" id="BSNC01000001">
    <property type="protein sequence ID" value="GLP95043.1"/>
    <property type="molecule type" value="Genomic_DNA"/>
</dbReference>
<dbReference type="GO" id="GO:0035435">
    <property type="term" value="P:phosphate ion transmembrane transport"/>
    <property type="evidence" value="ECO:0007669"/>
    <property type="project" value="InterPro"/>
</dbReference>
<dbReference type="PANTHER" id="PTHR42996">
    <property type="entry name" value="PHOSPHATE-BINDING PROTEIN PSTS"/>
    <property type="match status" value="1"/>
</dbReference>
<evidence type="ECO:0000256" key="3">
    <source>
        <dbReference type="ARBA" id="ARBA00011529"/>
    </source>
</evidence>
<dbReference type="RefSeq" id="WP_095505923.1">
    <property type="nucleotide sequence ID" value="NZ_BSNC01000001.1"/>
</dbReference>
<dbReference type="GO" id="GO:0043190">
    <property type="term" value="C:ATP-binding cassette (ABC) transporter complex"/>
    <property type="evidence" value="ECO:0007669"/>
    <property type="project" value="InterPro"/>
</dbReference>
<evidence type="ECO:0000256" key="4">
    <source>
        <dbReference type="ARBA" id="ARBA00021889"/>
    </source>
</evidence>
<dbReference type="InterPro" id="IPR050962">
    <property type="entry name" value="Phosphate-bind_PstS"/>
</dbReference>
<evidence type="ECO:0000313" key="9">
    <source>
        <dbReference type="EMBL" id="GLP95043.1"/>
    </source>
</evidence>
<protein>
    <recommendedName>
        <fullName evidence="4 7">Phosphate-binding protein PstS</fullName>
    </recommendedName>
</protein>
<evidence type="ECO:0000256" key="6">
    <source>
        <dbReference type="ARBA" id="ARBA00022592"/>
    </source>
</evidence>
<reference evidence="9" key="2">
    <citation type="submission" date="2023-01" db="EMBL/GenBank/DDBJ databases">
        <title>Draft genome sequence of Paraferrimonas sedimenticola strain NBRC 101628.</title>
        <authorList>
            <person name="Sun Q."/>
            <person name="Mori K."/>
        </authorList>
    </citation>
    <scope>NUCLEOTIDE SEQUENCE</scope>
    <source>
        <strain evidence="9">NBRC 101628</strain>
    </source>
</reference>
<dbReference type="Proteomes" id="UP001161422">
    <property type="component" value="Unassembled WGS sequence"/>
</dbReference>
<dbReference type="Pfam" id="PF12849">
    <property type="entry name" value="PBP_like_2"/>
    <property type="match status" value="1"/>
</dbReference>
<evidence type="ECO:0000259" key="8">
    <source>
        <dbReference type="Pfam" id="PF12849"/>
    </source>
</evidence>
<comment type="caution">
    <text evidence="9">The sequence shown here is derived from an EMBL/GenBank/DDBJ whole genome shotgun (WGS) entry which is preliminary data.</text>
</comment>
<evidence type="ECO:0000313" key="10">
    <source>
        <dbReference type="Proteomes" id="UP001161422"/>
    </source>
</evidence>
<comment type="subunit">
    <text evidence="3 7">The complex is composed of two ATP-binding proteins (PstB), two transmembrane proteins (PstC and PstA) and a solute-binding protein (PstS).</text>
</comment>
<dbReference type="GO" id="GO:0042301">
    <property type="term" value="F:phosphate ion binding"/>
    <property type="evidence" value="ECO:0007669"/>
    <property type="project" value="InterPro"/>
</dbReference>
<keyword evidence="6 7" id="KW-0592">Phosphate transport</keyword>
<name>A0AA37RT45_9GAMM</name>
<sequence length="345" mass="37389">MRTKIVLVIMLALLVVFGCGQSNRDSKLVGAGSTLPNPIIQAWVKEFNQSHPDVSIKYVSIGSGEGIRRFLAGEVDFAGSTAALRDDEIASVERGAKLIPISAGLIVLAYNHADLPDGLKIPRSVYPEVFLGQAVRWNDPRIAAVNPDVSLPDAPIQPVVRRGKSGTTYAFTNHLNSMSSDWQDSGLGVARLIDWPNAMAVHQNPGSAQRVRISDGALGYMEYSVARRAGLKLAQLENQAGNFIEPTKAAGVIALQESVVPEQGPLRIFIPDPVGEQAYPIVAYSWLITYRQYDSKVKLAAIKDFISWGLGEGQAQAEHMGFLPMPKAVAEQSLKRAESVFGQIE</sequence>
<evidence type="ECO:0000256" key="7">
    <source>
        <dbReference type="PIRNR" id="PIRNR002756"/>
    </source>
</evidence>
<dbReference type="CDD" id="cd13565">
    <property type="entry name" value="PBP2_PstS"/>
    <property type="match status" value="1"/>
</dbReference>
<dbReference type="PANTHER" id="PTHR42996:SF1">
    <property type="entry name" value="PHOSPHATE-BINDING PROTEIN PSTS"/>
    <property type="match status" value="1"/>
</dbReference>
<dbReference type="NCBIfam" id="TIGR00975">
    <property type="entry name" value="3a0107s03"/>
    <property type="match status" value="1"/>
</dbReference>
<dbReference type="InterPro" id="IPR005673">
    <property type="entry name" value="ABC_phos-bd_PstS"/>
</dbReference>
<evidence type="ECO:0000256" key="5">
    <source>
        <dbReference type="ARBA" id="ARBA00022448"/>
    </source>
</evidence>